<reference evidence="1 2" key="1">
    <citation type="submission" date="2020-02" db="EMBL/GenBank/DDBJ databases">
        <authorList>
            <person name="Ma Q."/>
            <person name="Huang Y."/>
            <person name="Song X."/>
            <person name="Pei D."/>
        </authorList>
    </citation>
    <scope>NUCLEOTIDE SEQUENCE [LARGE SCALE GENOMIC DNA]</scope>
    <source>
        <strain evidence="1">Sxm20200214</strain>
        <tissue evidence="1">Leaf</tissue>
    </source>
</reference>
<evidence type="ECO:0000313" key="2">
    <source>
        <dbReference type="Proteomes" id="UP000886595"/>
    </source>
</evidence>
<gene>
    <name evidence="1" type="ORF">Bca52824_027706</name>
</gene>
<organism evidence="1 2">
    <name type="scientific">Brassica carinata</name>
    <name type="common">Ethiopian mustard</name>
    <name type="synonym">Abyssinian cabbage</name>
    <dbReference type="NCBI Taxonomy" id="52824"/>
    <lineage>
        <taxon>Eukaryota</taxon>
        <taxon>Viridiplantae</taxon>
        <taxon>Streptophyta</taxon>
        <taxon>Embryophyta</taxon>
        <taxon>Tracheophyta</taxon>
        <taxon>Spermatophyta</taxon>
        <taxon>Magnoliopsida</taxon>
        <taxon>eudicotyledons</taxon>
        <taxon>Gunneridae</taxon>
        <taxon>Pentapetalae</taxon>
        <taxon>rosids</taxon>
        <taxon>malvids</taxon>
        <taxon>Brassicales</taxon>
        <taxon>Brassicaceae</taxon>
        <taxon>Brassiceae</taxon>
        <taxon>Brassica</taxon>
    </lineage>
</organism>
<dbReference type="EMBL" id="JAAMPC010000006">
    <property type="protein sequence ID" value="KAG2307958.1"/>
    <property type="molecule type" value="Genomic_DNA"/>
</dbReference>
<name>A0A8X8ANN1_BRACI</name>
<sequence length="117" mass="13807">MVQETYTKDEINKMFTGLLGERKWEKLSMEKSLEEDTYKLHSEMNWMFSADQALLKRVQRLELELEDLRTHVTMADKFNIDDGVTSTSIDMKLTIDHLLKHEVDESLGDIWKELKKA</sequence>
<protein>
    <submittedName>
        <fullName evidence="1">Uncharacterized protein</fullName>
    </submittedName>
</protein>
<comment type="caution">
    <text evidence="1">The sequence shown here is derived from an EMBL/GenBank/DDBJ whole genome shotgun (WGS) entry which is preliminary data.</text>
</comment>
<proteinExistence type="predicted"/>
<keyword evidence="2" id="KW-1185">Reference proteome</keyword>
<dbReference type="AlphaFoldDB" id="A0A8X8ANN1"/>
<dbReference type="Proteomes" id="UP000886595">
    <property type="component" value="Unassembled WGS sequence"/>
</dbReference>
<evidence type="ECO:0000313" key="1">
    <source>
        <dbReference type="EMBL" id="KAG2307958.1"/>
    </source>
</evidence>
<accession>A0A8X8ANN1</accession>